<dbReference type="AlphaFoldDB" id="A0A1A8QGI6"/>
<sequence>AALCVCVCSSEIDREKETTSVRGAVYSSVSRMIMNLACRRPSLAHSICKWEAPPSGSSEFEPVQSVSSGCVGSACSAPGRLPREEG</sequence>
<protein>
    <submittedName>
        <fullName evidence="1">Uncharacterized protein</fullName>
    </submittedName>
</protein>
<reference evidence="1" key="2">
    <citation type="submission" date="2016-06" db="EMBL/GenBank/DDBJ databases">
        <title>The genome of a short-lived fish provides insights into sex chromosome evolution and the genetic control of aging.</title>
        <authorList>
            <person name="Reichwald K."/>
            <person name="Felder M."/>
            <person name="Petzold A."/>
            <person name="Koch P."/>
            <person name="Groth M."/>
            <person name="Platzer M."/>
        </authorList>
    </citation>
    <scope>NUCLEOTIDE SEQUENCE</scope>
    <source>
        <tissue evidence="1">Brain</tissue>
    </source>
</reference>
<proteinExistence type="predicted"/>
<feature type="non-terminal residue" evidence="1">
    <location>
        <position position="86"/>
    </location>
</feature>
<dbReference type="EMBL" id="HAEH01011519">
    <property type="protein sequence ID" value="SBR92438.1"/>
    <property type="molecule type" value="Transcribed_RNA"/>
</dbReference>
<feature type="non-terminal residue" evidence="1">
    <location>
        <position position="1"/>
    </location>
</feature>
<name>A0A1A8QGI6_9TELE</name>
<reference evidence="1" key="1">
    <citation type="submission" date="2016-05" db="EMBL/GenBank/DDBJ databases">
        <authorList>
            <person name="Lavstsen T."/>
            <person name="Jespersen J.S."/>
        </authorList>
    </citation>
    <scope>NUCLEOTIDE SEQUENCE</scope>
    <source>
        <tissue evidence="1">Brain</tissue>
    </source>
</reference>
<evidence type="ECO:0000313" key="1">
    <source>
        <dbReference type="EMBL" id="SBR92438.1"/>
    </source>
</evidence>
<organism evidence="1">
    <name type="scientific">Nothobranchius rachovii</name>
    <name type="common">bluefin notho</name>
    <dbReference type="NCBI Taxonomy" id="451742"/>
    <lineage>
        <taxon>Eukaryota</taxon>
        <taxon>Metazoa</taxon>
        <taxon>Chordata</taxon>
        <taxon>Craniata</taxon>
        <taxon>Vertebrata</taxon>
        <taxon>Euteleostomi</taxon>
        <taxon>Actinopterygii</taxon>
        <taxon>Neopterygii</taxon>
        <taxon>Teleostei</taxon>
        <taxon>Neoteleostei</taxon>
        <taxon>Acanthomorphata</taxon>
        <taxon>Ovalentaria</taxon>
        <taxon>Atherinomorphae</taxon>
        <taxon>Cyprinodontiformes</taxon>
        <taxon>Nothobranchiidae</taxon>
        <taxon>Nothobranchius</taxon>
    </lineage>
</organism>
<gene>
    <name evidence="1" type="primary">Nfu_g_1_013509</name>
</gene>
<accession>A0A1A8QGI6</accession>